<evidence type="ECO:0000313" key="2">
    <source>
        <dbReference type="Proteomes" id="UP000244005"/>
    </source>
</evidence>
<accession>A0A2R6XN47</accession>
<reference evidence="2" key="1">
    <citation type="journal article" date="2017" name="Cell">
        <title>Insights into land plant evolution garnered from the Marchantia polymorpha genome.</title>
        <authorList>
            <person name="Bowman J.L."/>
            <person name="Kohchi T."/>
            <person name="Yamato K.T."/>
            <person name="Jenkins J."/>
            <person name="Shu S."/>
            <person name="Ishizaki K."/>
            <person name="Yamaoka S."/>
            <person name="Nishihama R."/>
            <person name="Nakamura Y."/>
            <person name="Berger F."/>
            <person name="Adam C."/>
            <person name="Aki S.S."/>
            <person name="Althoff F."/>
            <person name="Araki T."/>
            <person name="Arteaga-Vazquez M.A."/>
            <person name="Balasubrmanian S."/>
            <person name="Barry K."/>
            <person name="Bauer D."/>
            <person name="Boehm C.R."/>
            <person name="Briginshaw L."/>
            <person name="Caballero-Perez J."/>
            <person name="Catarino B."/>
            <person name="Chen F."/>
            <person name="Chiyoda S."/>
            <person name="Chovatia M."/>
            <person name="Davies K.M."/>
            <person name="Delmans M."/>
            <person name="Demura T."/>
            <person name="Dierschke T."/>
            <person name="Dolan L."/>
            <person name="Dorantes-Acosta A.E."/>
            <person name="Eklund D.M."/>
            <person name="Florent S.N."/>
            <person name="Flores-Sandoval E."/>
            <person name="Fujiyama A."/>
            <person name="Fukuzawa H."/>
            <person name="Galik B."/>
            <person name="Grimanelli D."/>
            <person name="Grimwood J."/>
            <person name="Grossniklaus U."/>
            <person name="Hamada T."/>
            <person name="Haseloff J."/>
            <person name="Hetherington A.J."/>
            <person name="Higo A."/>
            <person name="Hirakawa Y."/>
            <person name="Hundley H.N."/>
            <person name="Ikeda Y."/>
            <person name="Inoue K."/>
            <person name="Inoue S.I."/>
            <person name="Ishida S."/>
            <person name="Jia Q."/>
            <person name="Kakita M."/>
            <person name="Kanazawa T."/>
            <person name="Kawai Y."/>
            <person name="Kawashima T."/>
            <person name="Kennedy M."/>
            <person name="Kinose K."/>
            <person name="Kinoshita T."/>
            <person name="Kohara Y."/>
            <person name="Koide E."/>
            <person name="Komatsu K."/>
            <person name="Kopischke S."/>
            <person name="Kubo M."/>
            <person name="Kyozuka J."/>
            <person name="Lagercrantz U."/>
            <person name="Lin S.S."/>
            <person name="Lindquist E."/>
            <person name="Lipzen A.M."/>
            <person name="Lu C.W."/>
            <person name="De Luna E."/>
            <person name="Martienssen R.A."/>
            <person name="Minamino N."/>
            <person name="Mizutani M."/>
            <person name="Mizutani M."/>
            <person name="Mochizuki N."/>
            <person name="Monte I."/>
            <person name="Mosher R."/>
            <person name="Nagasaki H."/>
            <person name="Nakagami H."/>
            <person name="Naramoto S."/>
            <person name="Nishitani K."/>
            <person name="Ohtani M."/>
            <person name="Okamoto T."/>
            <person name="Okumura M."/>
            <person name="Phillips J."/>
            <person name="Pollak B."/>
            <person name="Reinders A."/>
            <person name="Rovekamp M."/>
            <person name="Sano R."/>
            <person name="Sawa S."/>
            <person name="Schmid M.W."/>
            <person name="Shirakawa M."/>
            <person name="Solano R."/>
            <person name="Spunde A."/>
            <person name="Suetsugu N."/>
            <person name="Sugano S."/>
            <person name="Sugiyama A."/>
            <person name="Sun R."/>
            <person name="Suzuki Y."/>
            <person name="Takenaka M."/>
            <person name="Takezawa D."/>
            <person name="Tomogane H."/>
            <person name="Tsuzuki M."/>
            <person name="Ueda T."/>
            <person name="Umeda M."/>
            <person name="Ward J.M."/>
            <person name="Watanabe Y."/>
            <person name="Yazaki K."/>
            <person name="Yokoyama R."/>
            <person name="Yoshitake Y."/>
            <person name="Yotsui I."/>
            <person name="Zachgo S."/>
            <person name="Schmutz J."/>
        </authorList>
    </citation>
    <scope>NUCLEOTIDE SEQUENCE [LARGE SCALE GENOMIC DNA]</scope>
    <source>
        <strain evidence="2">Tak-1</strain>
    </source>
</reference>
<keyword evidence="2" id="KW-1185">Reference proteome</keyword>
<protein>
    <submittedName>
        <fullName evidence="1">Uncharacterized protein</fullName>
    </submittedName>
</protein>
<gene>
    <name evidence="1" type="ORF">MARPO_0008s0276</name>
</gene>
<proteinExistence type="predicted"/>
<sequence>MECFRFPASDSCGRMRVTDPNPSCLKTMPIRRNMGDMVNGPAAHPKRADHQWHPVLRDSQFCTIRILLKVFLVWFQASDCYGSLLQSKLSIGPKTNTFKIGFVFREILKAVGEGGKSK</sequence>
<evidence type="ECO:0000313" key="1">
    <source>
        <dbReference type="EMBL" id="PTQ47535.1"/>
    </source>
</evidence>
<dbReference type="AlphaFoldDB" id="A0A2R6XN47"/>
<dbReference type="EMBL" id="KZ772680">
    <property type="protein sequence ID" value="PTQ47535.1"/>
    <property type="molecule type" value="Genomic_DNA"/>
</dbReference>
<dbReference type="Proteomes" id="UP000244005">
    <property type="component" value="Unassembled WGS sequence"/>
</dbReference>
<dbReference type="Gramene" id="Mp8g09540.1">
    <property type="protein sequence ID" value="Mp8g09540.1.cds1"/>
    <property type="gene ID" value="Mp8g09540"/>
</dbReference>
<organism evidence="1 2">
    <name type="scientific">Marchantia polymorpha</name>
    <name type="common">Common liverwort</name>
    <name type="synonym">Marchantia aquatica</name>
    <dbReference type="NCBI Taxonomy" id="3197"/>
    <lineage>
        <taxon>Eukaryota</taxon>
        <taxon>Viridiplantae</taxon>
        <taxon>Streptophyta</taxon>
        <taxon>Embryophyta</taxon>
        <taxon>Marchantiophyta</taxon>
        <taxon>Marchantiopsida</taxon>
        <taxon>Marchantiidae</taxon>
        <taxon>Marchantiales</taxon>
        <taxon>Marchantiaceae</taxon>
        <taxon>Marchantia</taxon>
    </lineage>
</organism>
<name>A0A2R6XN47_MARPO</name>
<dbReference type="OrthoDB" id="2019572at2759"/>